<dbReference type="PANTHER" id="PTHR43046">
    <property type="entry name" value="GDP-MANNOSE MANNOSYL HYDROLASE"/>
    <property type="match status" value="1"/>
</dbReference>
<evidence type="ECO:0000313" key="5">
    <source>
        <dbReference type="EMBL" id="QBF27605.1"/>
    </source>
</evidence>
<dbReference type="OrthoDB" id="9791228at2"/>
<dbReference type="PRINTS" id="PR00502">
    <property type="entry name" value="NUDIXFAMILY"/>
</dbReference>
<evidence type="ECO:0000256" key="1">
    <source>
        <dbReference type="ARBA" id="ARBA00001946"/>
    </source>
</evidence>
<evidence type="ECO:0000313" key="6">
    <source>
        <dbReference type="Proteomes" id="UP000291130"/>
    </source>
</evidence>
<proteinExistence type="inferred from homology"/>
<keyword evidence="6" id="KW-1185">Reference proteome</keyword>
<keyword evidence="2 3" id="KW-0378">Hydrolase</keyword>
<reference evidence="5 6" key="1">
    <citation type="submission" date="2019-02" db="EMBL/GenBank/DDBJ databases">
        <title>Complete genome sequence of Pseudomonas sp. SNU WT1 isolated from rainbow trout.</title>
        <authorList>
            <person name="Oh W.T."/>
            <person name="Park S.C."/>
        </authorList>
    </citation>
    <scope>NUCLEOTIDE SEQUENCE [LARGE SCALE GENOMIC DNA]</scope>
    <source>
        <strain evidence="5 6">SNU WT1</strain>
    </source>
</reference>
<dbReference type="InterPro" id="IPR015797">
    <property type="entry name" value="NUDIX_hydrolase-like_dom_sf"/>
</dbReference>
<evidence type="ECO:0000256" key="3">
    <source>
        <dbReference type="RuleBase" id="RU003476"/>
    </source>
</evidence>
<dbReference type="Pfam" id="PF00293">
    <property type="entry name" value="NUDIX"/>
    <property type="match status" value="1"/>
</dbReference>
<evidence type="ECO:0000256" key="2">
    <source>
        <dbReference type="ARBA" id="ARBA00022801"/>
    </source>
</evidence>
<dbReference type="CDD" id="cd02883">
    <property type="entry name" value="NUDIX_Hydrolase"/>
    <property type="match status" value="1"/>
</dbReference>
<dbReference type="GO" id="GO:0016787">
    <property type="term" value="F:hydrolase activity"/>
    <property type="evidence" value="ECO:0007669"/>
    <property type="project" value="UniProtKB-KW"/>
</dbReference>
<name>A0A411MLD0_9PSED</name>
<dbReference type="Proteomes" id="UP000291130">
    <property type="component" value="Chromosome"/>
</dbReference>
<dbReference type="SUPFAM" id="SSF55811">
    <property type="entry name" value="Nudix"/>
    <property type="match status" value="1"/>
</dbReference>
<dbReference type="EMBL" id="CP035952">
    <property type="protein sequence ID" value="QBF27605.1"/>
    <property type="molecule type" value="Genomic_DNA"/>
</dbReference>
<dbReference type="Gene3D" id="3.90.79.10">
    <property type="entry name" value="Nucleoside Triphosphate Pyrophosphohydrolase"/>
    <property type="match status" value="1"/>
</dbReference>
<organism evidence="5 6">
    <name type="scientific">Pseudomonas tructae</name>
    <dbReference type="NCBI Taxonomy" id="2518644"/>
    <lineage>
        <taxon>Bacteria</taxon>
        <taxon>Pseudomonadati</taxon>
        <taxon>Pseudomonadota</taxon>
        <taxon>Gammaproteobacteria</taxon>
        <taxon>Pseudomonadales</taxon>
        <taxon>Pseudomonadaceae</taxon>
        <taxon>Pseudomonas</taxon>
    </lineage>
</organism>
<dbReference type="InterPro" id="IPR020476">
    <property type="entry name" value="Nudix_hydrolase"/>
</dbReference>
<protein>
    <submittedName>
        <fullName evidence="5">NUDIX hydrolase</fullName>
    </submittedName>
</protein>
<comment type="cofactor">
    <cofactor evidence="1">
        <name>Mg(2+)</name>
        <dbReference type="ChEBI" id="CHEBI:18420"/>
    </cofactor>
</comment>
<sequence>MTSSNRPDVTFHMGQLRFSVRCSVFLKNDQGELLVQKKKTDDDASWALPGGRLKVGESVLEGARREIVEEFGVQTFNHRFLGVVEQNITLGEQRIHEHNYLFSAEFSGEIVLCDQTLDWRWIDPAAIDAIKPAGCAGLLHGSSQMISNGFTGLTS</sequence>
<feature type="domain" description="Nudix hydrolase" evidence="4">
    <location>
        <begin position="15"/>
        <end position="151"/>
    </location>
</feature>
<dbReference type="AlphaFoldDB" id="A0A411MLD0"/>
<comment type="similarity">
    <text evidence="3">Belongs to the Nudix hydrolase family.</text>
</comment>
<dbReference type="PROSITE" id="PS00893">
    <property type="entry name" value="NUDIX_BOX"/>
    <property type="match status" value="1"/>
</dbReference>
<dbReference type="PROSITE" id="PS51462">
    <property type="entry name" value="NUDIX"/>
    <property type="match status" value="1"/>
</dbReference>
<dbReference type="InterPro" id="IPR000086">
    <property type="entry name" value="NUDIX_hydrolase_dom"/>
</dbReference>
<dbReference type="RefSeq" id="WP_130265454.1">
    <property type="nucleotide sequence ID" value="NZ_CP035952.1"/>
</dbReference>
<dbReference type="InterPro" id="IPR020084">
    <property type="entry name" value="NUDIX_hydrolase_CS"/>
</dbReference>
<dbReference type="KEGG" id="ptk:EXN22_18630"/>
<accession>A0A411MLD0</accession>
<evidence type="ECO:0000259" key="4">
    <source>
        <dbReference type="PROSITE" id="PS51462"/>
    </source>
</evidence>
<gene>
    <name evidence="5" type="ORF">EXN22_18630</name>
</gene>
<dbReference type="PANTHER" id="PTHR43046:SF14">
    <property type="entry name" value="MUTT_NUDIX FAMILY PROTEIN"/>
    <property type="match status" value="1"/>
</dbReference>